<gene>
    <name evidence="3" type="ORF">PACILC2_12230</name>
</gene>
<dbReference type="PANTHER" id="PTHR31223">
    <property type="entry name" value="LOG FAMILY PROTEIN YJL055W"/>
    <property type="match status" value="1"/>
</dbReference>
<reference evidence="3 4" key="1">
    <citation type="submission" date="2021-04" db="EMBL/GenBank/DDBJ databases">
        <title>Draft genome sequence of Paenibacillus cisolokensis, LC2-13A.</title>
        <authorList>
            <person name="Uke A."/>
            <person name="Chhe C."/>
            <person name="Baramee S."/>
            <person name="Kosugi A."/>
        </authorList>
    </citation>
    <scope>NUCLEOTIDE SEQUENCE [LARGE SCALE GENOMIC DNA]</scope>
    <source>
        <strain evidence="3 4">LC2-13A</strain>
    </source>
</reference>
<keyword evidence="2" id="KW-0378">Hydrolase</keyword>
<dbReference type="PANTHER" id="PTHR31223:SF70">
    <property type="entry name" value="LOG FAMILY PROTEIN YJL055W"/>
    <property type="match status" value="1"/>
</dbReference>
<sequence>MKRICVFAGSNAGASPAYAEAAEALGAELAARGIELIYGGSRIGLMGRVADAALRGGGKVTGIMPRGLFAGEMIHTGLTEFREVADMHERKALMSELADAFVALPGGLGTFEELFEALSWSQLGIHRKPVGLLNVNRFSIRSSRWFRMPSKPDSPSLPIFSCSYCTTGQPSCSTAWPATSAPLWSINGRN</sequence>
<dbReference type="EMBL" id="BOVJ01000040">
    <property type="protein sequence ID" value="GIQ62655.1"/>
    <property type="molecule type" value="Genomic_DNA"/>
</dbReference>
<dbReference type="SUPFAM" id="SSF102405">
    <property type="entry name" value="MCP/YpsA-like"/>
    <property type="match status" value="1"/>
</dbReference>
<protein>
    <recommendedName>
        <fullName evidence="2">Cytokinin riboside 5'-monophosphate phosphoribohydrolase</fullName>
        <ecNumber evidence="2">3.2.2.n1</ecNumber>
    </recommendedName>
</protein>
<evidence type="ECO:0000256" key="1">
    <source>
        <dbReference type="ARBA" id="ARBA00006763"/>
    </source>
</evidence>
<dbReference type="Proteomes" id="UP000680304">
    <property type="component" value="Unassembled WGS sequence"/>
</dbReference>
<dbReference type="Pfam" id="PF03641">
    <property type="entry name" value="Lysine_decarbox"/>
    <property type="match status" value="1"/>
</dbReference>
<evidence type="ECO:0000313" key="4">
    <source>
        <dbReference type="Proteomes" id="UP000680304"/>
    </source>
</evidence>
<comment type="caution">
    <text evidence="3">The sequence shown here is derived from an EMBL/GenBank/DDBJ whole genome shotgun (WGS) entry which is preliminary data.</text>
</comment>
<dbReference type="InterPro" id="IPR005269">
    <property type="entry name" value="LOG"/>
</dbReference>
<accession>A0ABQ4N392</accession>
<keyword evidence="2" id="KW-0203">Cytokinin biosynthesis</keyword>
<dbReference type="EC" id="3.2.2.n1" evidence="2"/>
<dbReference type="NCBIfam" id="TIGR00730">
    <property type="entry name" value="Rossman fold protein, TIGR00730 family"/>
    <property type="match status" value="1"/>
</dbReference>
<keyword evidence="4" id="KW-1185">Reference proteome</keyword>
<proteinExistence type="inferred from homology"/>
<comment type="similarity">
    <text evidence="1 2">Belongs to the LOG family.</text>
</comment>
<evidence type="ECO:0000313" key="3">
    <source>
        <dbReference type="EMBL" id="GIQ62655.1"/>
    </source>
</evidence>
<name>A0ABQ4N392_9BACL</name>
<evidence type="ECO:0000256" key="2">
    <source>
        <dbReference type="RuleBase" id="RU363015"/>
    </source>
</evidence>
<organism evidence="3 4">
    <name type="scientific">Paenibacillus cisolokensis</name>
    <dbReference type="NCBI Taxonomy" id="1658519"/>
    <lineage>
        <taxon>Bacteria</taxon>
        <taxon>Bacillati</taxon>
        <taxon>Bacillota</taxon>
        <taxon>Bacilli</taxon>
        <taxon>Bacillales</taxon>
        <taxon>Paenibacillaceae</taxon>
        <taxon>Paenibacillus</taxon>
    </lineage>
</organism>
<dbReference type="InterPro" id="IPR031100">
    <property type="entry name" value="LOG_fam"/>
</dbReference>
<dbReference type="Gene3D" id="3.40.50.450">
    <property type="match status" value="1"/>
</dbReference>